<reference evidence="1 2" key="1">
    <citation type="submission" date="2019-02" db="EMBL/GenBank/DDBJ databases">
        <title>Deep-cultivation of Planctomycetes and their phenomic and genomic characterization uncovers novel biology.</title>
        <authorList>
            <person name="Wiegand S."/>
            <person name="Jogler M."/>
            <person name="Boedeker C."/>
            <person name="Pinto D."/>
            <person name="Vollmers J."/>
            <person name="Rivas-Marin E."/>
            <person name="Kohn T."/>
            <person name="Peeters S.H."/>
            <person name="Heuer A."/>
            <person name="Rast P."/>
            <person name="Oberbeckmann S."/>
            <person name="Bunk B."/>
            <person name="Jeske O."/>
            <person name="Meyerdierks A."/>
            <person name="Storesund J.E."/>
            <person name="Kallscheuer N."/>
            <person name="Luecker S."/>
            <person name="Lage O.M."/>
            <person name="Pohl T."/>
            <person name="Merkel B.J."/>
            <person name="Hornburger P."/>
            <person name="Mueller R.-W."/>
            <person name="Bruemmer F."/>
            <person name="Labrenz M."/>
            <person name="Spormann A.M."/>
            <person name="Op den Camp H."/>
            <person name="Overmann J."/>
            <person name="Amann R."/>
            <person name="Jetten M.S.M."/>
            <person name="Mascher T."/>
            <person name="Medema M.H."/>
            <person name="Devos D.P."/>
            <person name="Kaster A.-K."/>
            <person name="Ovreas L."/>
            <person name="Rohde M."/>
            <person name="Galperin M.Y."/>
            <person name="Jogler C."/>
        </authorList>
    </citation>
    <scope>NUCLEOTIDE SEQUENCE [LARGE SCALE GENOMIC DNA]</scope>
    <source>
        <strain evidence="1 2">TBK1r</strain>
    </source>
</reference>
<keyword evidence="2" id="KW-1185">Reference proteome</keyword>
<protein>
    <recommendedName>
        <fullName evidence="3">Zinc-finger domain-containing protein</fullName>
    </recommendedName>
</protein>
<dbReference type="EMBL" id="CP036432">
    <property type="protein sequence ID" value="QDV82176.1"/>
    <property type="molecule type" value="Genomic_DNA"/>
</dbReference>
<gene>
    <name evidence="1" type="ORF">TBK1r_11010</name>
</gene>
<evidence type="ECO:0008006" key="3">
    <source>
        <dbReference type="Google" id="ProtNLM"/>
    </source>
</evidence>
<evidence type="ECO:0000313" key="2">
    <source>
        <dbReference type="Proteomes" id="UP000318081"/>
    </source>
</evidence>
<name>A0ABX5XLB6_9BACT</name>
<organism evidence="1 2">
    <name type="scientific">Stieleria magnilauensis</name>
    <dbReference type="NCBI Taxonomy" id="2527963"/>
    <lineage>
        <taxon>Bacteria</taxon>
        <taxon>Pseudomonadati</taxon>
        <taxon>Planctomycetota</taxon>
        <taxon>Planctomycetia</taxon>
        <taxon>Pirellulales</taxon>
        <taxon>Pirellulaceae</taxon>
        <taxon>Stieleria</taxon>
    </lineage>
</organism>
<proteinExistence type="predicted"/>
<sequence>MLSCREITKLVSESLDHPLPLSKRVSVWMHLSMCRLCSAFRRDQVVLKERISDEVEHASNEEMPEGVKLSAAAKQRIAKAIDSQA</sequence>
<dbReference type="Proteomes" id="UP000318081">
    <property type="component" value="Chromosome"/>
</dbReference>
<evidence type="ECO:0000313" key="1">
    <source>
        <dbReference type="EMBL" id="QDV82176.1"/>
    </source>
</evidence>
<accession>A0ABX5XLB6</accession>